<dbReference type="Gene3D" id="1.10.10.10">
    <property type="entry name" value="Winged helix-like DNA-binding domain superfamily/Winged helix DNA-binding domain"/>
    <property type="match status" value="1"/>
</dbReference>
<proteinExistence type="inferred from homology"/>
<dbReference type="CDD" id="cd08422">
    <property type="entry name" value="PBP2_CrgA_like"/>
    <property type="match status" value="1"/>
</dbReference>
<dbReference type="Pfam" id="PF00126">
    <property type="entry name" value="HTH_1"/>
    <property type="match status" value="1"/>
</dbReference>
<dbReference type="SUPFAM" id="SSF53850">
    <property type="entry name" value="Periplasmic binding protein-like II"/>
    <property type="match status" value="1"/>
</dbReference>
<dbReference type="GO" id="GO:0006351">
    <property type="term" value="P:DNA-templated transcription"/>
    <property type="evidence" value="ECO:0007669"/>
    <property type="project" value="TreeGrafter"/>
</dbReference>
<evidence type="ECO:0000256" key="4">
    <source>
        <dbReference type="ARBA" id="ARBA00023163"/>
    </source>
</evidence>
<evidence type="ECO:0000313" key="6">
    <source>
        <dbReference type="EMBL" id="KAA6170614.1"/>
    </source>
</evidence>
<dbReference type="InterPro" id="IPR058163">
    <property type="entry name" value="LysR-type_TF_proteobact-type"/>
</dbReference>
<dbReference type="InterPro" id="IPR005119">
    <property type="entry name" value="LysR_subst-bd"/>
</dbReference>
<dbReference type="GO" id="GO:0003700">
    <property type="term" value="F:DNA-binding transcription factor activity"/>
    <property type="evidence" value="ECO:0007669"/>
    <property type="project" value="InterPro"/>
</dbReference>
<dbReference type="Gene3D" id="3.40.190.290">
    <property type="match status" value="1"/>
</dbReference>
<comment type="caution">
    <text evidence="6">The sequence shown here is derived from an EMBL/GenBank/DDBJ whole genome shotgun (WGS) entry which is preliminary data.</text>
</comment>
<dbReference type="SUPFAM" id="SSF46785">
    <property type="entry name" value="Winged helix' DNA-binding domain"/>
    <property type="match status" value="1"/>
</dbReference>
<protein>
    <submittedName>
        <fullName evidence="6">LysR family transcriptional regulator</fullName>
    </submittedName>
</protein>
<reference evidence="6 7" key="1">
    <citation type="submission" date="2019-09" db="EMBL/GenBank/DDBJ databases">
        <title>Genomic sequencing of 4 copper resistant soil isolates.</title>
        <authorList>
            <person name="Havryliuk O."/>
        </authorList>
    </citation>
    <scope>NUCLEOTIDE SEQUENCE [LARGE SCALE GENOMIC DNA]</scope>
    <source>
        <strain evidence="6 7">UKR4</strain>
    </source>
</reference>
<evidence type="ECO:0000256" key="1">
    <source>
        <dbReference type="ARBA" id="ARBA00009437"/>
    </source>
</evidence>
<gene>
    <name evidence="6" type="ORF">F3K53_27760</name>
</gene>
<dbReference type="AlphaFoldDB" id="A0A5M8EFT1"/>
<evidence type="ECO:0000313" key="7">
    <source>
        <dbReference type="Proteomes" id="UP000323909"/>
    </source>
</evidence>
<dbReference type="InterPro" id="IPR036388">
    <property type="entry name" value="WH-like_DNA-bd_sf"/>
</dbReference>
<dbReference type="InterPro" id="IPR036390">
    <property type="entry name" value="WH_DNA-bd_sf"/>
</dbReference>
<evidence type="ECO:0000256" key="2">
    <source>
        <dbReference type="ARBA" id="ARBA00023015"/>
    </source>
</evidence>
<comment type="similarity">
    <text evidence="1">Belongs to the LysR transcriptional regulatory family.</text>
</comment>
<accession>A0A5M8EFT1</accession>
<keyword evidence="2" id="KW-0805">Transcription regulation</keyword>
<feature type="domain" description="HTH lysR-type" evidence="5">
    <location>
        <begin position="7"/>
        <end position="64"/>
    </location>
</feature>
<dbReference type="PROSITE" id="PS50931">
    <property type="entry name" value="HTH_LYSR"/>
    <property type="match status" value="1"/>
</dbReference>
<dbReference type="FunFam" id="1.10.10.10:FF:000001">
    <property type="entry name" value="LysR family transcriptional regulator"/>
    <property type="match status" value="1"/>
</dbReference>
<dbReference type="GO" id="GO:0043565">
    <property type="term" value="F:sequence-specific DNA binding"/>
    <property type="evidence" value="ECO:0007669"/>
    <property type="project" value="TreeGrafter"/>
</dbReference>
<dbReference type="InterPro" id="IPR000847">
    <property type="entry name" value="LysR_HTH_N"/>
</dbReference>
<keyword evidence="4" id="KW-0804">Transcription</keyword>
<name>A0A5M8EFT1_PSEVE</name>
<keyword evidence="3" id="KW-0238">DNA-binding</keyword>
<dbReference type="Pfam" id="PF03466">
    <property type="entry name" value="LysR_substrate"/>
    <property type="match status" value="1"/>
</dbReference>
<dbReference type="PANTHER" id="PTHR30537:SF5">
    <property type="entry name" value="HTH-TYPE TRANSCRIPTIONAL ACTIVATOR TTDR-RELATED"/>
    <property type="match status" value="1"/>
</dbReference>
<evidence type="ECO:0000256" key="3">
    <source>
        <dbReference type="ARBA" id="ARBA00023125"/>
    </source>
</evidence>
<evidence type="ECO:0000259" key="5">
    <source>
        <dbReference type="PROSITE" id="PS50931"/>
    </source>
</evidence>
<dbReference type="EMBL" id="VWXT01000563">
    <property type="protein sequence ID" value="KAA6170614.1"/>
    <property type="molecule type" value="Genomic_DNA"/>
</dbReference>
<dbReference type="PANTHER" id="PTHR30537">
    <property type="entry name" value="HTH-TYPE TRANSCRIPTIONAL REGULATOR"/>
    <property type="match status" value="1"/>
</dbReference>
<organism evidence="6 7">
    <name type="scientific">Pseudomonas veronii</name>
    <dbReference type="NCBI Taxonomy" id="76761"/>
    <lineage>
        <taxon>Bacteria</taxon>
        <taxon>Pseudomonadati</taxon>
        <taxon>Pseudomonadota</taxon>
        <taxon>Gammaproteobacteria</taxon>
        <taxon>Pseudomonadales</taxon>
        <taxon>Pseudomonadaceae</taxon>
        <taxon>Pseudomonas</taxon>
    </lineage>
</organism>
<dbReference type="Proteomes" id="UP000323909">
    <property type="component" value="Unassembled WGS sequence"/>
</dbReference>
<dbReference type="RefSeq" id="WP_150054652.1">
    <property type="nucleotide sequence ID" value="NZ_VWXT01000563.1"/>
</dbReference>
<sequence>MQGLNELSFKALRLFVAVLDHGSFSEVARRESLAPSSISRQIQLMEQALGQQLLYRHTRAVTPTEAGRLLGRHARVMLEQLEAASQALQEQDSEPSGLVRINAPMVFGQRHLSPWLGALCRRYPKLQLDIQQTDTYVDPLQDGTDLLFRIGVLNDSSMQARIFAPQRFRIAASPAYLARHGTPRHPDELLNHQCLAYKGITGQQRWFFRKGQGDWTPYSVKGPITGNHADTLTHAAEQGLGLVVFPSWLIGESLRAGTLQAVLTEYEVATTLEPQQIAALWPGSRRLSLKVRTVIDYFVECFGAVPYWDRGEVPVVQNTSPEDTSFLKT</sequence>